<keyword evidence="1" id="KW-1133">Transmembrane helix</keyword>
<proteinExistence type="predicted"/>
<reference evidence="2" key="1">
    <citation type="submission" date="2020-05" db="EMBL/GenBank/DDBJ databases">
        <authorList>
            <person name="Chiriac C."/>
            <person name="Salcher M."/>
            <person name="Ghai R."/>
            <person name="Kavagutti S V."/>
        </authorList>
    </citation>
    <scope>NUCLEOTIDE SEQUENCE</scope>
</reference>
<name>A0A6J6IPL7_9ZZZZ</name>
<sequence length="45" mass="4984">MEITTAVLLAVAALGLGVGLIIYGIRRKERQARARIRSTYLKGQR</sequence>
<dbReference type="AlphaFoldDB" id="A0A6J6IPL7"/>
<evidence type="ECO:0000313" key="2">
    <source>
        <dbReference type="EMBL" id="CAB4626490.1"/>
    </source>
</evidence>
<keyword evidence="1" id="KW-0812">Transmembrane</keyword>
<organism evidence="2">
    <name type="scientific">freshwater metagenome</name>
    <dbReference type="NCBI Taxonomy" id="449393"/>
    <lineage>
        <taxon>unclassified sequences</taxon>
        <taxon>metagenomes</taxon>
        <taxon>ecological metagenomes</taxon>
    </lineage>
</organism>
<dbReference type="EMBL" id="CAEZVH010000063">
    <property type="protein sequence ID" value="CAB4626490.1"/>
    <property type="molecule type" value="Genomic_DNA"/>
</dbReference>
<accession>A0A6J6IPL7</accession>
<feature type="transmembrane region" description="Helical" evidence="1">
    <location>
        <begin position="6"/>
        <end position="25"/>
    </location>
</feature>
<keyword evidence="1" id="KW-0472">Membrane</keyword>
<protein>
    <submittedName>
        <fullName evidence="2">Unannotated protein</fullName>
    </submittedName>
</protein>
<gene>
    <name evidence="2" type="ORF">UFOPK1951_00623</name>
</gene>
<evidence type="ECO:0000256" key="1">
    <source>
        <dbReference type="SAM" id="Phobius"/>
    </source>
</evidence>